<comment type="caution">
    <text evidence="3">The sequence shown here is derived from an EMBL/GenBank/DDBJ whole genome shotgun (WGS) entry which is preliminary data.</text>
</comment>
<evidence type="ECO:0000259" key="1">
    <source>
        <dbReference type="Pfam" id="PF01609"/>
    </source>
</evidence>
<sequence>MQTKRYSSDLTERQWQRLAPLLVVRRTSKWPLQAVVNGIFYVLKNGSVWRDVPADLPPWPTVYYYFTKWTADGTWARVSGCLTIAAREREKSAQPTAAVLDSQSVKNTATSTERVGYDAGKRVKGRKRFFLVDTAGNLLASWVVAAACHDGATAARLWDALALGNELLDRLRTVFVDGGFGAGFRRHLGRRGVQALVPTGVVAEKGRFFIHAKRWVVERSIAWAGTNRRLAKDYERKTTHANAWLYLANIRRLARLT</sequence>
<organism evidence="3 4">
    <name type="scientific">Hymenobacter humi</name>
    <dbReference type="NCBI Taxonomy" id="1411620"/>
    <lineage>
        <taxon>Bacteria</taxon>
        <taxon>Pseudomonadati</taxon>
        <taxon>Bacteroidota</taxon>
        <taxon>Cytophagia</taxon>
        <taxon>Cytophagales</taxon>
        <taxon>Hymenobacteraceae</taxon>
        <taxon>Hymenobacter</taxon>
    </lineage>
</organism>
<proteinExistence type="predicted"/>
<evidence type="ECO:0000259" key="2">
    <source>
        <dbReference type="Pfam" id="PF13340"/>
    </source>
</evidence>
<dbReference type="Proteomes" id="UP001596513">
    <property type="component" value="Unassembled WGS sequence"/>
</dbReference>
<dbReference type="Pfam" id="PF01609">
    <property type="entry name" value="DDE_Tnp_1"/>
    <property type="match status" value="1"/>
</dbReference>
<keyword evidence="4" id="KW-1185">Reference proteome</keyword>
<name>A0ABW2UBW3_9BACT</name>
<gene>
    <name evidence="3" type="ORF">ACFQT0_21775</name>
</gene>
<feature type="domain" description="Transposase IS4-like" evidence="1">
    <location>
        <begin position="95"/>
        <end position="247"/>
    </location>
</feature>
<evidence type="ECO:0000313" key="3">
    <source>
        <dbReference type="EMBL" id="MFC7669700.1"/>
    </source>
</evidence>
<protein>
    <submittedName>
        <fullName evidence="3">IS5 family transposase</fullName>
    </submittedName>
</protein>
<dbReference type="InterPro" id="IPR025161">
    <property type="entry name" value="IS402-like_dom"/>
</dbReference>
<dbReference type="RefSeq" id="WP_380205187.1">
    <property type="nucleotide sequence ID" value="NZ_JBHTEK010000001.1"/>
</dbReference>
<dbReference type="InterPro" id="IPR002559">
    <property type="entry name" value="Transposase_11"/>
</dbReference>
<dbReference type="PANTHER" id="PTHR30007">
    <property type="entry name" value="PHP DOMAIN PROTEIN"/>
    <property type="match status" value="1"/>
</dbReference>
<accession>A0ABW2UBW3</accession>
<dbReference type="PANTHER" id="PTHR30007:SF0">
    <property type="entry name" value="TRANSPOSASE"/>
    <property type="match status" value="1"/>
</dbReference>
<dbReference type="NCBIfam" id="NF033580">
    <property type="entry name" value="transpos_IS5_3"/>
    <property type="match status" value="1"/>
</dbReference>
<evidence type="ECO:0000313" key="4">
    <source>
        <dbReference type="Proteomes" id="UP001596513"/>
    </source>
</evidence>
<dbReference type="Pfam" id="PF13340">
    <property type="entry name" value="DUF4096"/>
    <property type="match status" value="1"/>
</dbReference>
<reference evidence="4" key="1">
    <citation type="journal article" date="2019" name="Int. J. Syst. Evol. Microbiol.">
        <title>The Global Catalogue of Microorganisms (GCM) 10K type strain sequencing project: providing services to taxonomists for standard genome sequencing and annotation.</title>
        <authorList>
            <consortium name="The Broad Institute Genomics Platform"/>
            <consortium name="The Broad Institute Genome Sequencing Center for Infectious Disease"/>
            <person name="Wu L."/>
            <person name="Ma J."/>
        </authorList>
    </citation>
    <scope>NUCLEOTIDE SEQUENCE [LARGE SCALE GENOMIC DNA]</scope>
    <source>
        <strain evidence="4">JCM 19635</strain>
    </source>
</reference>
<dbReference type="EMBL" id="JBHTEK010000001">
    <property type="protein sequence ID" value="MFC7669700.1"/>
    <property type="molecule type" value="Genomic_DNA"/>
</dbReference>
<feature type="domain" description="Insertion element IS402-like" evidence="2">
    <location>
        <begin position="10"/>
        <end position="78"/>
    </location>
</feature>